<dbReference type="EMBL" id="JAWIIV010000011">
    <property type="protein sequence ID" value="MEC4720419.1"/>
    <property type="molecule type" value="Genomic_DNA"/>
</dbReference>
<reference evidence="1 2" key="1">
    <citation type="submission" date="2023-10" db="EMBL/GenBank/DDBJ databases">
        <title>Noviherbaspirillum sp. CPCC 100848 genome assembly.</title>
        <authorList>
            <person name="Li X.Y."/>
            <person name="Fang X.M."/>
        </authorList>
    </citation>
    <scope>NUCLEOTIDE SEQUENCE [LARGE SCALE GENOMIC DNA]</scope>
    <source>
        <strain evidence="1 2">CPCC 100848</strain>
    </source>
</reference>
<comment type="caution">
    <text evidence="1">The sequence shown here is derived from an EMBL/GenBank/DDBJ whole genome shotgun (WGS) entry which is preliminary data.</text>
</comment>
<proteinExistence type="predicted"/>
<gene>
    <name evidence="1" type="ORF">RY831_14750</name>
</gene>
<name>A0ABU6JB96_9BURK</name>
<sequence>MSTTQVFAAVPQAICYGVVTGGTKATLSHLKGMKEEAIQDGALCVWTEESTCLITGQKNISLMAEIYTTIRHEGCRVTRH</sequence>
<dbReference type="Proteomes" id="UP001352263">
    <property type="component" value="Unassembled WGS sequence"/>
</dbReference>
<protein>
    <submittedName>
        <fullName evidence="1">Uncharacterized protein</fullName>
    </submittedName>
</protein>
<accession>A0ABU6JB96</accession>
<keyword evidence="2" id="KW-1185">Reference proteome</keyword>
<evidence type="ECO:0000313" key="2">
    <source>
        <dbReference type="Proteomes" id="UP001352263"/>
    </source>
</evidence>
<organism evidence="1 2">
    <name type="scientific">Noviherbaspirillum album</name>
    <dbReference type="NCBI Taxonomy" id="3080276"/>
    <lineage>
        <taxon>Bacteria</taxon>
        <taxon>Pseudomonadati</taxon>
        <taxon>Pseudomonadota</taxon>
        <taxon>Betaproteobacteria</taxon>
        <taxon>Burkholderiales</taxon>
        <taxon>Oxalobacteraceae</taxon>
        <taxon>Noviherbaspirillum</taxon>
    </lineage>
</organism>
<dbReference type="RefSeq" id="WP_326507138.1">
    <property type="nucleotide sequence ID" value="NZ_JAWIIV010000011.1"/>
</dbReference>
<evidence type="ECO:0000313" key="1">
    <source>
        <dbReference type="EMBL" id="MEC4720419.1"/>
    </source>
</evidence>